<dbReference type="InterPro" id="IPR014790">
    <property type="entry name" value="MutL_C"/>
</dbReference>
<dbReference type="Gene3D" id="3.30.565.10">
    <property type="entry name" value="Histidine kinase-like ATPase, C-terminal domain"/>
    <property type="match status" value="1"/>
</dbReference>
<dbReference type="GO" id="GO:0140664">
    <property type="term" value="F:ATP-dependent DNA damage sensor activity"/>
    <property type="evidence" value="ECO:0007669"/>
    <property type="project" value="InterPro"/>
</dbReference>
<dbReference type="InterPro" id="IPR014762">
    <property type="entry name" value="DNA_mismatch_repair_CS"/>
</dbReference>
<proteinExistence type="inferred from homology"/>
<evidence type="ECO:0000259" key="6">
    <source>
        <dbReference type="SMART" id="SM00853"/>
    </source>
</evidence>
<dbReference type="SMART" id="SM00853">
    <property type="entry name" value="MutL_C"/>
    <property type="match status" value="1"/>
</dbReference>
<evidence type="ECO:0000256" key="2">
    <source>
        <dbReference type="ARBA" id="ARBA00021975"/>
    </source>
</evidence>
<comment type="caution">
    <text evidence="8">The sequence shown here is derived from an EMBL/GenBank/DDBJ whole genome shotgun (WGS) entry which is preliminary data.</text>
</comment>
<evidence type="ECO:0000256" key="1">
    <source>
        <dbReference type="ARBA" id="ARBA00006082"/>
    </source>
</evidence>
<dbReference type="OrthoDB" id="9763467at2"/>
<dbReference type="CDD" id="cd16926">
    <property type="entry name" value="HATPase_MutL-MLH-PMS-like"/>
    <property type="match status" value="1"/>
</dbReference>
<keyword evidence="9" id="KW-1185">Reference proteome</keyword>
<dbReference type="GO" id="GO:0006298">
    <property type="term" value="P:mismatch repair"/>
    <property type="evidence" value="ECO:0007669"/>
    <property type="project" value="UniProtKB-UniRule"/>
</dbReference>
<dbReference type="Pfam" id="PF08676">
    <property type="entry name" value="MutL_C"/>
    <property type="match status" value="1"/>
</dbReference>
<dbReference type="FunFam" id="3.30.565.10:FF:000003">
    <property type="entry name" value="DNA mismatch repair endonuclease MutL"/>
    <property type="match status" value="1"/>
</dbReference>
<dbReference type="SUPFAM" id="SSF55874">
    <property type="entry name" value="ATPase domain of HSP90 chaperone/DNA topoisomerase II/histidine kinase"/>
    <property type="match status" value="1"/>
</dbReference>
<dbReference type="PROSITE" id="PS00058">
    <property type="entry name" value="DNA_MISMATCH_REPAIR_1"/>
    <property type="match status" value="1"/>
</dbReference>
<keyword evidence="3 5" id="KW-0227">DNA damage</keyword>
<evidence type="ECO:0000256" key="5">
    <source>
        <dbReference type="HAMAP-Rule" id="MF_00149"/>
    </source>
</evidence>
<sequence length="626" mass="70123">MSDIIKLLPDHVANQIAAGEVVQRPASVVKELLENAIDAQATQIKLLVKDAGRTLIQVIDDGKGMTTTDARLSFERHATSKISSAEDLFALHTKGFRGEALASIAAVAHVDLKTRPEGEDVGTQIEIEGSTIKSQEVCACLKGTSIAVKNLFFNIPARRNFLKSDSVELRHIIDEFQRVALAHEGITFMMYHNDGELFNLPKTNKRQRIVGVFGPKTNEKLVPVTEDTEIVKIEGFIVKPEFAKKTKGEQFFFVNDRFIKHPYLNHSVSAAFDGLLPDRARASYFLFLTVDPKTIDINIHPTKTEVKFEDEHAIYTLLRAAVKHSLGQFNIAPVLDFNRESSMDTPYSYKNKSVEAPRIEIDRNFNPFDTVSPKSGYTGTPNYKKESTSGWENLYDGLEKHNKSSGFSSVEIEVEPEAESLFVEQESKGFGDKPLVESETANTYQVHNKYIVSPIKSGMLVIDQQRAHQRVLYEEFLRNISLKESVSQQLLFPLRLDFSANELLILDEIKDSLENTGFIMDRPEEGVLEISGIPAGIPESEVSIVLEQLLSDLEHEVPDTGFSQTDLLAKSMAKSMAVKTGEKLDDLSREHLVNKLFACTEPTLSPFHKKTFITLSVDELDRKFNA</sequence>
<dbReference type="EMBL" id="NQXA01000010">
    <property type="protein sequence ID" value="PHQ29044.1"/>
    <property type="molecule type" value="Genomic_DNA"/>
</dbReference>
<dbReference type="InterPro" id="IPR042121">
    <property type="entry name" value="MutL_C_regsub"/>
</dbReference>
<dbReference type="CDD" id="cd00782">
    <property type="entry name" value="MutL_Trans"/>
    <property type="match status" value="1"/>
</dbReference>
<dbReference type="InterPro" id="IPR020568">
    <property type="entry name" value="Ribosomal_Su5_D2-typ_SF"/>
</dbReference>
<feature type="domain" description="DNA mismatch repair protein S5" evidence="7">
    <location>
        <begin position="209"/>
        <end position="327"/>
    </location>
</feature>
<dbReference type="InterPro" id="IPR042120">
    <property type="entry name" value="MutL_C_dimsub"/>
</dbReference>
<protein>
    <recommendedName>
        <fullName evidence="2 5">DNA mismatch repair protein MutL</fullName>
    </recommendedName>
</protein>
<dbReference type="GO" id="GO:0030983">
    <property type="term" value="F:mismatched DNA binding"/>
    <property type="evidence" value="ECO:0007669"/>
    <property type="project" value="InterPro"/>
</dbReference>
<comment type="similarity">
    <text evidence="1 5">Belongs to the DNA mismatch repair MutL/HexB family.</text>
</comment>
<dbReference type="SMART" id="SM01340">
    <property type="entry name" value="DNA_mis_repair"/>
    <property type="match status" value="1"/>
</dbReference>
<dbReference type="Gene3D" id="3.30.230.10">
    <property type="match status" value="1"/>
</dbReference>
<dbReference type="InterPro" id="IPR037198">
    <property type="entry name" value="MutL_C_sf"/>
</dbReference>
<dbReference type="PANTHER" id="PTHR10073:SF12">
    <property type="entry name" value="DNA MISMATCH REPAIR PROTEIN MLH1"/>
    <property type="match status" value="1"/>
</dbReference>
<dbReference type="InterPro" id="IPR014721">
    <property type="entry name" value="Ribsml_uS5_D2-typ_fold_subgr"/>
</dbReference>
<dbReference type="RefSeq" id="WP_099646659.1">
    <property type="nucleotide sequence ID" value="NZ_KZ319292.1"/>
</dbReference>
<dbReference type="NCBIfam" id="TIGR00585">
    <property type="entry name" value="mutl"/>
    <property type="match status" value="1"/>
</dbReference>
<dbReference type="GO" id="GO:0005524">
    <property type="term" value="F:ATP binding"/>
    <property type="evidence" value="ECO:0007669"/>
    <property type="project" value="InterPro"/>
</dbReference>
<keyword evidence="4 5" id="KW-0234">DNA repair</keyword>
<organism evidence="8 9">
    <name type="scientific">Leeuwenhoekiella nanhaiensis</name>
    <dbReference type="NCBI Taxonomy" id="1655491"/>
    <lineage>
        <taxon>Bacteria</taxon>
        <taxon>Pseudomonadati</taxon>
        <taxon>Bacteroidota</taxon>
        <taxon>Flavobacteriia</taxon>
        <taxon>Flavobacteriales</taxon>
        <taxon>Flavobacteriaceae</taxon>
        <taxon>Leeuwenhoekiella</taxon>
    </lineage>
</organism>
<dbReference type="Gene3D" id="3.30.1540.20">
    <property type="entry name" value="MutL, C-terminal domain, dimerisation subdomain"/>
    <property type="match status" value="1"/>
</dbReference>
<evidence type="ECO:0000259" key="7">
    <source>
        <dbReference type="SMART" id="SM01340"/>
    </source>
</evidence>
<dbReference type="InterPro" id="IPR002099">
    <property type="entry name" value="MutL/Mlh/PMS"/>
</dbReference>
<dbReference type="AlphaFoldDB" id="A0A2G1VQL8"/>
<comment type="function">
    <text evidence="5">This protein is involved in the repair of mismatches in DNA. It is required for dam-dependent methyl-directed DNA mismatch repair. May act as a 'molecular matchmaker', a protein that promotes the formation of a stable complex between two or more DNA-binding proteins in an ATP-dependent manner without itself being part of a final effector complex.</text>
</comment>
<evidence type="ECO:0000256" key="3">
    <source>
        <dbReference type="ARBA" id="ARBA00022763"/>
    </source>
</evidence>
<name>A0A2G1VQL8_9FLAO</name>
<dbReference type="InterPro" id="IPR020667">
    <property type="entry name" value="DNA_mismatch_repair_MutL"/>
</dbReference>
<evidence type="ECO:0000256" key="4">
    <source>
        <dbReference type="ARBA" id="ARBA00023204"/>
    </source>
</evidence>
<dbReference type="SUPFAM" id="SSF54211">
    <property type="entry name" value="Ribosomal protein S5 domain 2-like"/>
    <property type="match status" value="1"/>
</dbReference>
<dbReference type="Pfam" id="PF01119">
    <property type="entry name" value="DNA_mis_repair"/>
    <property type="match status" value="1"/>
</dbReference>
<dbReference type="SUPFAM" id="SSF118116">
    <property type="entry name" value="DNA mismatch repair protein MutL"/>
    <property type="match status" value="1"/>
</dbReference>
<dbReference type="InterPro" id="IPR013507">
    <property type="entry name" value="DNA_mismatch_S5_2-like"/>
</dbReference>
<evidence type="ECO:0000313" key="9">
    <source>
        <dbReference type="Proteomes" id="UP000229433"/>
    </source>
</evidence>
<reference evidence="8 9" key="1">
    <citation type="submission" date="2017-08" db="EMBL/GenBank/DDBJ databases">
        <title>The whole genome shortgun sequences of strain Leeuwenhoekiella nanhaiensis G18 from the South China Sea.</title>
        <authorList>
            <person name="Liu Q."/>
        </authorList>
    </citation>
    <scope>NUCLEOTIDE SEQUENCE [LARGE SCALE GENOMIC DNA]</scope>
    <source>
        <strain evidence="8 9">G18</strain>
    </source>
</reference>
<dbReference type="HAMAP" id="MF_00149">
    <property type="entry name" value="DNA_mis_repair"/>
    <property type="match status" value="1"/>
</dbReference>
<dbReference type="InterPro" id="IPR038973">
    <property type="entry name" value="MutL/Mlh/Pms-like"/>
</dbReference>
<dbReference type="GO" id="GO:0032300">
    <property type="term" value="C:mismatch repair complex"/>
    <property type="evidence" value="ECO:0007669"/>
    <property type="project" value="InterPro"/>
</dbReference>
<dbReference type="InterPro" id="IPR036890">
    <property type="entry name" value="HATPase_C_sf"/>
</dbReference>
<accession>A0A2G1VQL8</accession>
<dbReference type="PANTHER" id="PTHR10073">
    <property type="entry name" value="DNA MISMATCH REPAIR PROTEIN MLH, PMS, MUTL"/>
    <property type="match status" value="1"/>
</dbReference>
<dbReference type="Proteomes" id="UP000229433">
    <property type="component" value="Unassembled WGS sequence"/>
</dbReference>
<dbReference type="Gene3D" id="3.30.1370.100">
    <property type="entry name" value="MutL, C-terminal domain, regulatory subdomain"/>
    <property type="match status" value="1"/>
</dbReference>
<dbReference type="Pfam" id="PF13589">
    <property type="entry name" value="HATPase_c_3"/>
    <property type="match status" value="1"/>
</dbReference>
<dbReference type="GO" id="GO:0016887">
    <property type="term" value="F:ATP hydrolysis activity"/>
    <property type="evidence" value="ECO:0007669"/>
    <property type="project" value="InterPro"/>
</dbReference>
<evidence type="ECO:0000313" key="8">
    <source>
        <dbReference type="EMBL" id="PHQ29044.1"/>
    </source>
</evidence>
<feature type="domain" description="MutL C-terminal dimerisation" evidence="6">
    <location>
        <begin position="442"/>
        <end position="584"/>
    </location>
</feature>
<gene>
    <name evidence="5" type="primary">mutL</name>
    <name evidence="8" type="ORF">CJ305_12720</name>
</gene>